<gene>
    <name evidence="1" type="ORF">ACFOZ8_32050</name>
</gene>
<name>A0ABV8KE61_9BACL</name>
<accession>A0ABV8KE61</accession>
<dbReference type="EMBL" id="JBHSAM010000036">
    <property type="protein sequence ID" value="MFC4104264.1"/>
    <property type="molecule type" value="Genomic_DNA"/>
</dbReference>
<dbReference type="RefSeq" id="WP_377722798.1">
    <property type="nucleotide sequence ID" value="NZ_JBHSAM010000036.1"/>
</dbReference>
<keyword evidence="2" id="KW-1185">Reference proteome</keyword>
<evidence type="ECO:0000313" key="1">
    <source>
        <dbReference type="EMBL" id="MFC4104264.1"/>
    </source>
</evidence>
<sequence length="171" mass="20014">MGISEFCIVLHRLLVLIRADIKNPQSVRILRRIIQSLDDMLHSPPDKVELILTQLQKDIIVMESLNLSVKSVFDNVTMLHTPINQMEVYNYLKVIRDGTSDIILKLEEGDFELAYGMVDAIHALPEMVLHSESWNAKDFWKSYVHPIRKGENKKFLTEWERKLVPRWSLFN</sequence>
<reference evidence="2" key="1">
    <citation type="journal article" date="2019" name="Int. J. Syst. Evol. Microbiol.">
        <title>The Global Catalogue of Microorganisms (GCM) 10K type strain sequencing project: providing services to taxonomists for standard genome sequencing and annotation.</title>
        <authorList>
            <consortium name="The Broad Institute Genomics Platform"/>
            <consortium name="The Broad Institute Genome Sequencing Center for Infectious Disease"/>
            <person name="Wu L."/>
            <person name="Ma J."/>
        </authorList>
    </citation>
    <scope>NUCLEOTIDE SEQUENCE [LARGE SCALE GENOMIC DNA]</scope>
    <source>
        <strain evidence="2">IBRC-M 10987</strain>
    </source>
</reference>
<dbReference type="Proteomes" id="UP001595715">
    <property type="component" value="Unassembled WGS sequence"/>
</dbReference>
<organism evidence="1 2">
    <name type="scientific">Paenibacillus xanthanilyticus</name>
    <dbReference type="NCBI Taxonomy" id="1783531"/>
    <lineage>
        <taxon>Bacteria</taxon>
        <taxon>Bacillati</taxon>
        <taxon>Bacillota</taxon>
        <taxon>Bacilli</taxon>
        <taxon>Bacillales</taxon>
        <taxon>Paenibacillaceae</taxon>
        <taxon>Paenibacillus</taxon>
    </lineage>
</organism>
<protein>
    <submittedName>
        <fullName evidence="1">Uncharacterized protein</fullName>
    </submittedName>
</protein>
<evidence type="ECO:0000313" key="2">
    <source>
        <dbReference type="Proteomes" id="UP001595715"/>
    </source>
</evidence>
<proteinExistence type="predicted"/>
<comment type="caution">
    <text evidence="1">The sequence shown here is derived from an EMBL/GenBank/DDBJ whole genome shotgun (WGS) entry which is preliminary data.</text>
</comment>